<dbReference type="Proteomes" id="UP000541558">
    <property type="component" value="Unassembled WGS sequence"/>
</dbReference>
<comment type="caution">
    <text evidence="3">The sequence shown here is derived from an EMBL/GenBank/DDBJ whole genome shotgun (WGS) entry which is preliminary data.</text>
</comment>
<dbReference type="OrthoDB" id="203724at2759"/>
<dbReference type="InterPro" id="IPR058538">
    <property type="entry name" value="Ig_TPPC8_2nd"/>
</dbReference>
<evidence type="ECO:0000313" key="3">
    <source>
        <dbReference type="EMBL" id="KAF5323475.1"/>
    </source>
</evidence>
<dbReference type="GO" id="GO:1990072">
    <property type="term" value="C:TRAPPIII protein complex"/>
    <property type="evidence" value="ECO:0007669"/>
    <property type="project" value="TreeGrafter"/>
</dbReference>
<evidence type="ECO:0000259" key="2">
    <source>
        <dbReference type="Pfam" id="PF24544"/>
    </source>
</evidence>
<feature type="domain" description="TPPC8 second Ig-like" evidence="2">
    <location>
        <begin position="861"/>
        <end position="969"/>
    </location>
</feature>
<dbReference type="Pfam" id="PF12739">
    <property type="entry name" value="TRAPPC-Trs85"/>
    <property type="match status" value="1"/>
</dbReference>
<feature type="region of interest" description="Disordered" evidence="1">
    <location>
        <begin position="332"/>
        <end position="371"/>
    </location>
</feature>
<dbReference type="PANTHER" id="PTHR12975:SF6">
    <property type="entry name" value="TRAFFICKING PROTEIN PARTICLE COMPLEX SUBUNIT 8"/>
    <property type="match status" value="1"/>
</dbReference>
<feature type="region of interest" description="Disordered" evidence="1">
    <location>
        <begin position="243"/>
        <end position="269"/>
    </location>
</feature>
<name>A0A8H5BHQ1_9AGAR</name>
<dbReference type="Pfam" id="PF24544">
    <property type="entry name" value="Ig_TPPC8_2nd"/>
    <property type="match status" value="1"/>
</dbReference>
<dbReference type="InterPro" id="IPR024420">
    <property type="entry name" value="TRAPP_III_complex_Trs85"/>
</dbReference>
<evidence type="ECO:0000313" key="4">
    <source>
        <dbReference type="Proteomes" id="UP000541558"/>
    </source>
</evidence>
<protein>
    <recommendedName>
        <fullName evidence="2">TPPC8 second Ig-like domain-containing protein</fullName>
    </recommendedName>
</protein>
<dbReference type="EMBL" id="JAACJK010000166">
    <property type="protein sequence ID" value="KAF5323475.1"/>
    <property type="molecule type" value="Genomic_DNA"/>
</dbReference>
<feature type="compositionally biased region" description="Low complexity" evidence="1">
    <location>
        <begin position="342"/>
        <end position="357"/>
    </location>
</feature>
<organism evidence="3 4">
    <name type="scientific">Ephemerocybe angulata</name>
    <dbReference type="NCBI Taxonomy" id="980116"/>
    <lineage>
        <taxon>Eukaryota</taxon>
        <taxon>Fungi</taxon>
        <taxon>Dikarya</taxon>
        <taxon>Basidiomycota</taxon>
        <taxon>Agaricomycotina</taxon>
        <taxon>Agaricomycetes</taxon>
        <taxon>Agaricomycetidae</taxon>
        <taxon>Agaricales</taxon>
        <taxon>Agaricineae</taxon>
        <taxon>Psathyrellaceae</taxon>
        <taxon>Ephemerocybe</taxon>
    </lineage>
</organism>
<gene>
    <name evidence="3" type="ORF">D9611_005775</name>
</gene>
<evidence type="ECO:0000256" key="1">
    <source>
        <dbReference type="SAM" id="MobiDB-lite"/>
    </source>
</evidence>
<proteinExistence type="predicted"/>
<keyword evidence="4" id="KW-1185">Reference proteome</keyword>
<reference evidence="3 4" key="1">
    <citation type="journal article" date="2020" name="ISME J.">
        <title>Uncovering the hidden diversity of litter-decomposition mechanisms in mushroom-forming fungi.</title>
        <authorList>
            <person name="Floudas D."/>
            <person name="Bentzer J."/>
            <person name="Ahren D."/>
            <person name="Johansson T."/>
            <person name="Persson P."/>
            <person name="Tunlid A."/>
        </authorList>
    </citation>
    <scope>NUCLEOTIDE SEQUENCE [LARGE SCALE GENOMIC DNA]</scope>
    <source>
        <strain evidence="3 4">CBS 175.51</strain>
    </source>
</reference>
<dbReference type="PANTHER" id="PTHR12975">
    <property type="entry name" value="TRANSPORT PROTEIN TRAPP"/>
    <property type="match status" value="1"/>
</dbReference>
<accession>A0A8H5BHQ1</accession>
<sequence length="1390" mass="155803">MAPVLPSSLSPHVCILPSPDLSELLEASALPPLQHILQSFSPLPQVTTRTTSLISVPHSSFALRFSDLHEVEEACREPEEQRALRSLDWMTSRINKRCEQWVREMEERGERELSRVPHEDRLRTPWWDELRRCAEGDFVPDRVEGWNHPVAVILAVSTTAPNPLQAITALYSRVLQFPPWVDTNVLRYVLIVHPQDSQFSDEEANALFNAVKKQYGLNCYLLSLELPSPPPAPIPVPALLPRLPPPSGLQSPESTRWQPPATPNTPGHHNSAFALNTLRMDEKDIQQTARFTREFLVMSLIPWMEKCVVEWNENYSSTRRLPSRLFSSTRRLFGSPSPSPAPGHSVSSSVSSLPGRSMTTGSMNGGAPTPPSQLRRLAEFATILGDFKLAASVWESLRKESKGGSDMLPLMSAPSPALQLHASNALLSLHPSAVELPPHAQIRALLYAARWEVGIDPRDFVSNALEGERWFVWAAGNVGTYLDEWNVTDRIDKAEEAPAALLLAHAALLTSMRKNSYRRAAFWYVTAANRLEKCGIKPLTIYFLRKAHELFQIRPPKELSPSFWDSENKSESKSEEFVDVRSGVEYPLARLLYTSGRVTEAVQMFLEILRGAPYPTLQPPTLTTLLELEDPHGFPSEDKTFLDDFRVAFAHLQSTEPEKIDSLNLTVPFKFCQPKRCKVRYPGDDRVSASPIWESCEEDWNTYQKTSGNKQPLAIDRKVCANELFWVDVTLNNPLTAEVNLGNVTLLVERRGGQEEEESFVDIEVIQEVTLRPRETRTIPISLKCSRPSSIIISAVRFDFLSLLPVTETLASRGRRLHDTQAQRITPTYAPDVLLKVDVASSLNKLTASFVEDGELTLMQGEIRELKLWFLNSGSNPVEEVWVVTGNDQEIWIGTKEEELTTSSRTEIVHSRNSLRPTEPQRIPLAQPLQPNEGVTVPISLHGGRTGTHNLYFFITYRESESAPFHSARLERSFEVEPLLDVQVSALPSSSSNYSFVVNVETTSLSQSSLLNITQISTISPLWKLAPIANSEAYVLDHPPSINESYLMMTLCCRNLAPSQSGRFSSAAEQWLDGEGKKESLEFVLKKLDDVLQGNFITLSDPPELDLICSHLFETPDSQMKSFHSPSLQALLHAGRRKYASEVSSLQHPHIPAQSLPHIFPLYNPASVDVAVFWEIPSQGRQGYTTIYGTRIGAAHAPLNDIIDKSENTKVKRSMYAETQREKLELVEGIRNSEWNAEMDPISVSVEDVSEIDHDFSKGPLHVPLKFMVRNHSPLFDTQVTLRLRSRQGPAVYPQHTPTPFPAPYSGKLTFRTTISASEATVLQARVLISRPGIYHIGGWAVESEVLVETGEVTAAEGRGETRKRFRYMQEHPPNSEASIIVRGPRRTSS</sequence>